<dbReference type="RefSeq" id="WP_139624080.1">
    <property type="nucleotide sequence ID" value="NZ_VDMP01000026.1"/>
</dbReference>
<dbReference type="OrthoDB" id="514320at2"/>
<dbReference type="InterPro" id="IPR006311">
    <property type="entry name" value="TAT_signal"/>
</dbReference>
<evidence type="ECO:0000259" key="4">
    <source>
        <dbReference type="SMART" id="SM00701"/>
    </source>
</evidence>
<dbReference type="PROSITE" id="PS51318">
    <property type="entry name" value="TAT"/>
    <property type="match status" value="1"/>
</dbReference>
<dbReference type="Pfam" id="PF01510">
    <property type="entry name" value="Amidase_2"/>
    <property type="match status" value="1"/>
</dbReference>
<dbReference type="GO" id="GO:0008745">
    <property type="term" value="F:N-acetylmuramoyl-L-alanine amidase activity"/>
    <property type="evidence" value="ECO:0007669"/>
    <property type="project" value="InterPro"/>
</dbReference>
<comment type="similarity">
    <text evidence="1">Belongs to the N-acetylmuramoyl-L-alanine amidase 2 family.</text>
</comment>
<dbReference type="EMBL" id="VDMP01000026">
    <property type="protein sequence ID" value="TNM37533.1"/>
    <property type="molecule type" value="Genomic_DNA"/>
</dbReference>
<dbReference type="SUPFAM" id="SSF55846">
    <property type="entry name" value="N-acetylmuramoyl-L-alanine amidase-like"/>
    <property type="match status" value="1"/>
</dbReference>
<feature type="region of interest" description="Disordered" evidence="2">
    <location>
        <begin position="115"/>
        <end position="135"/>
    </location>
</feature>
<evidence type="ECO:0000256" key="2">
    <source>
        <dbReference type="SAM" id="MobiDB-lite"/>
    </source>
</evidence>
<protein>
    <submittedName>
        <fullName evidence="5">N-acetylmuramoyl-L-alanine amidase</fullName>
    </submittedName>
</protein>
<reference evidence="5 6" key="1">
    <citation type="journal article" date="2016" name="Int. J. Syst. Evol. Microbiol.">
        <title>Nocardioides albidus sp. nov., an actinobacterium isolated from garden soil.</title>
        <authorList>
            <person name="Singh H."/>
            <person name="Du J."/>
            <person name="Trinh H."/>
            <person name="Won K."/>
            <person name="Yang J.E."/>
            <person name="Yin C."/>
            <person name="Kook M."/>
            <person name="Yi T.H."/>
        </authorList>
    </citation>
    <scope>NUCLEOTIDE SEQUENCE [LARGE SCALE GENOMIC DNA]</scope>
    <source>
        <strain evidence="5 6">CCTCC AB 2015297</strain>
    </source>
</reference>
<feature type="compositionally biased region" description="Basic and acidic residues" evidence="2">
    <location>
        <begin position="118"/>
        <end position="128"/>
    </location>
</feature>
<dbReference type="InterPro" id="IPR036505">
    <property type="entry name" value="Amidase/PGRP_sf"/>
</dbReference>
<gene>
    <name evidence="5" type="ORF">FHP29_17140</name>
</gene>
<dbReference type="InterPro" id="IPR002502">
    <property type="entry name" value="Amidase_domain"/>
</dbReference>
<dbReference type="CDD" id="cd06583">
    <property type="entry name" value="PGRP"/>
    <property type="match status" value="1"/>
</dbReference>
<feature type="domain" description="N-acetylmuramoyl-L-alanine amidase" evidence="3">
    <location>
        <begin position="209"/>
        <end position="372"/>
    </location>
</feature>
<dbReference type="InterPro" id="IPR006619">
    <property type="entry name" value="PGRP_domain_met/bac"/>
</dbReference>
<organism evidence="5 6">
    <name type="scientific">Nocardioides albidus</name>
    <dbReference type="NCBI Taxonomy" id="1517589"/>
    <lineage>
        <taxon>Bacteria</taxon>
        <taxon>Bacillati</taxon>
        <taxon>Actinomycetota</taxon>
        <taxon>Actinomycetes</taxon>
        <taxon>Propionibacteriales</taxon>
        <taxon>Nocardioidaceae</taxon>
        <taxon>Nocardioides</taxon>
    </lineage>
</organism>
<comment type="caution">
    <text evidence="5">The sequence shown here is derived from an EMBL/GenBank/DDBJ whole genome shotgun (WGS) entry which is preliminary data.</text>
</comment>
<feature type="domain" description="Peptidoglycan recognition protein family" evidence="4">
    <location>
        <begin position="196"/>
        <end position="345"/>
    </location>
</feature>
<keyword evidence="6" id="KW-1185">Reference proteome</keyword>
<dbReference type="SMART" id="SM00701">
    <property type="entry name" value="PGRP"/>
    <property type="match status" value="1"/>
</dbReference>
<accession>A0A5C4VNQ2</accession>
<dbReference type="PANTHER" id="PTHR11022:SF41">
    <property type="entry name" value="PEPTIDOGLYCAN-RECOGNITION PROTEIN LC-RELATED"/>
    <property type="match status" value="1"/>
</dbReference>
<name>A0A5C4VNQ2_9ACTN</name>
<dbReference type="AlphaFoldDB" id="A0A5C4VNQ2"/>
<dbReference type="GO" id="GO:0008270">
    <property type="term" value="F:zinc ion binding"/>
    <property type="evidence" value="ECO:0007669"/>
    <property type="project" value="InterPro"/>
</dbReference>
<evidence type="ECO:0000259" key="3">
    <source>
        <dbReference type="SMART" id="SM00644"/>
    </source>
</evidence>
<evidence type="ECO:0000313" key="6">
    <source>
        <dbReference type="Proteomes" id="UP000313231"/>
    </source>
</evidence>
<dbReference type="SMART" id="SM00644">
    <property type="entry name" value="Ami_2"/>
    <property type="match status" value="1"/>
</dbReference>
<sequence length="395" mass="42832">MKPSDPSLRRRDLAVLGAAAAAVPLVGRASGAAAAAPAGSRLRLRRDADGTGAALDVPLGQDPQVAARGAVLRTAPQRTDRFALLGVTWASGTGQVRVRVRGTSGAWGPWRSVPSLHDLPDRGTEGRGSRAATEPLWVGDSDGVQVEVAGAVEDPVLTLIDPGHDAGDAGDADDAGDVSDAPDPAARPKRRRSLRPRIRSRRSWGAKERWATGRPKRVRTVEQVHVHHTATGNDYRKRDVPRMLRAIYRYHTKTLGWSDIGYNYLVDRFGRIWAGRRGADGDRDTLGAHTLGFNHTSVGIAVLGSYDVAAPTPKVLAGIAKVAAWKLRRYHRDPLGVTLVRSRGSDLHPKGTWVTVPVIDGHRDTNDTECPGQFLYDALPDIRLRTARRIKKSRR</sequence>
<dbReference type="PANTHER" id="PTHR11022">
    <property type="entry name" value="PEPTIDOGLYCAN RECOGNITION PROTEIN"/>
    <property type="match status" value="1"/>
</dbReference>
<feature type="compositionally biased region" description="Basic residues" evidence="2">
    <location>
        <begin position="187"/>
        <end position="204"/>
    </location>
</feature>
<feature type="region of interest" description="Disordered" evidence="2">
    <location>
        <begin position="158"/>
        <end position="217"/>
    </location>
</feature>
<evidence type="ECO:0000256" key="1">
    <source>
        <dbReference type="ARBA" id="ARBA00007553"/>
    </source>
</evidence>
<feature type="compositionally biased region" description="Acidic residues" evidence="2">
    <location>
        <begin position="168"/>
        <end position="177"/>
    </location>
</feature>
<dbReference type="Proteomes" id="UP000313231">
    <property type="component" value="Unassembled WGS sequence"/>
</dbReference>
<proteinExistence type="inferred from homology"/>
<dbReference type="Gene3D" id="3.40.80.10">
    <property type="entry name" value="Peptidoglycan recognition protein-like"/>
    <property type="match status" value="1"/>
</dbReference>
<dbReference type="GO" id="GO:0009253">
    <property type="term" value="P:peptidoglycan catabolic process"/>
    <property type="evidence" value="ECO:0007669"/>
    <property type="project" value="InterPro"/>
</dbReference>
<evidence type="ECO:0000313" key="5">
    <source>
        <dbReference type="EMBL" id="TNM37533.1"/>
    </source>
</evidence>
<dbReference type="InterPro" id="IPR015510">
    <property type="entry name" value="PGRP"/>
</dbReference>